<dbReference type="InterPro" id="IPR016177">
    <property type="entry name" value="DNA-bd_dom_sf"/>
</dbReference>
<evidence type="ECO:0000313" key="7">
    <source>
        <dbReference type="EMBL" id="KAF9618657.1"/>
    </source>
</evidence>
<evidence type="ECO:0000313" key="8">
    <source>
        <dbReference type="Proteomes" id="UP000631114"/>
    </source>
</evidence>
<keyword evidence="8" id="KW-1185">Reference proteome</keyword>
<evidence type="ECO:0000259" key="6">
    <source>
        <dbReference type="PROSITE" id="PS51032"/>
    </source>
</evidence>
<sequence length="170" mass="18375">MMASSFVSTGEGSALVIGVVTSGVGVSAASGCTKNLLRNDVTIASQVGMVLWCKPFRGITLLKDLDISSYDVQVVSPRNYRSIVEPVRKIIKKRSGTQEGCSVRVWLGTFNTAEEAARAYDAEAHRIRGNKAKVNFPRENSPTAQTRAVKANPQKALPIGSHTLQRPVFN</sequence>
<dbReference type="OrthoDB" id="1930411at2759"/>
<dbReference type="SMART" id="SM00380">
    <property type="entry name" value="AP2"/>
    <property type="match status" value="1"/>
</dbReference>
<organism evidence="7 8">
    <name type="scientific">Coptis chinensis</name>
    <dbReference type="NCBI Taxonomy" id="261450"/>
    <lineage>
        <taxon>Eukaryota</taxon>
        <taxon>Viridiplantae</taxon>
        <taxon>Streptophyta</taxon>
        <taxon>Embryophyta</taxon>
        <taxon>Tracheophyta</taxon>
        <taxon>Spermatophyta</taxon>
        <taxon>Magnoliopsida</taxon>
        <taxon>Ranunculales</taxon>
        <taxon>Ranunculaceae</taxon>
        <taxon>Coptidoideae</taxon>
        <taxon>Coptis</taxon>
    </lineage>
</organism>
<evidence type="ECO:0000256" key="5">
    <source>
        <dbReference type="ARBA" id="ARBA00023242"/>
    </source>
</evidence>
<dbReference type="Proteomes" id="UP000631114">
    <property type="component" value="Unassembled WGS sequence"/>
</dbReference>
<feature type="domain" description="AP2/ERF" evidence="6">
    <location>
        <begin position="55"/>
        <end position="137"/>
    </location>
</feature>
<dbReference type="InterPro" id="IPR036955">
    <property type="entry name" value="AP2/ERF_dom_sf"/>
</dbReference>
<dbReference type="CDD" id="cd00018">
    <property type="entry name" value="AP2"/>
    <property type="match status" value="1"/>
</dbReference>
<keyword evidence="4" id="KW-0804">Transcription</keyword>
<keyword evidence="2" id="KW-0805">Transcription regulation</keyword>
<reference evidence="7 8" key="1">
    <citation type="submission" date="2020-10" db="EMBL/GenBank/DDBJ databases">
        <title>The Coptis chinensis genome and diversification of protoberbering-type alkaloids.</title>
        <authorList>
            <person name="Wang B."/>
            <person name="Shu S."/>
            <person name="Song C."/>
            <person name="Liu Y."/>
        </authorList>
    </citation>
    <scope>NUCLEOTIDE SEQUENCE [LARGE SCALE GENOMIC DNA]</scope>
    <source>
        <strain evidence="7">HL-2020</strain>
        <tissue evidence="7">Leaf</tissue>
    </source>
</reference>
<protein>
    <recommendedName>
        <fullName evidence="6">AP2/ERF domain-containing protein</fullName>
    </recommendedName>
</protein>
<keyword evidence="3" id="KW-0238">DNA-binding</keyword>
<accession>A0A835ILG9</accession>
<evidence type="ECO:0000256" key="1">
    <source>
        <dbReference type="ARBA" id="ARBA00004123"/>
    </source>
</evidence>
<comment type="subcellular location">
    <subcellularLocation>
        <location evidence="1">Nucleus</location>
    </subcellularLocation>
</comment>
<dbReference type="GO" id="GO:0005634">
    <property type="term" value="C:nucleus"/>
    <property type="evidence" value="ECO:0007669"/>
    <property type="project" value="UniProtKB-SubCell"/>
</dbReference>
<dbReference type="PANTHER" id="PTHR31190:SF480">
    <property type="entry name" value="ETHYLENE-RESPONSIVE TRANSCRIPTION FACTOR RAP2-12"/>
    <property type="match status" value="1"/>
</dbReference>
<dbReference type="AlphaFoldDB" id="A0A835ILG9"/>
<dbReference type="GO" id="GO:0009873">
    <property type="term" value="P:ethylene-activated signaling pathway"/>
    <property type="evidence" value="ECO:0007669"/>
    <property type="project" value="InterPro"/>
</dbReference>
<name>A0A835ILG9_9MAGN</name>
<dbReference type="GO" id="GO:0003677">
    <property type="term" value="F:DNA binding"/>
    <property type="evidence" value="ECO:0007669"/>
    <property type="project" value="UniProtKB-KW"/>
</dbReference>
<proteinExistence type="predicted"/>
<dbReference type="Gene3D" id="3.30.730.10">
    <property type="entry name" value="AP2/ERF domain"/>
    <property type="match status" value="1"/>
</dbReference>
<evidence type="ECO:0000256" key="4">
    <source>
        <dbReference type="ARBA" id="ARBA00023163"/>
    </source>
</evidence>
<dbReference type="InterPro" id="IPR044808">
    <property type="entry name" value="ERF_plant"/>
</dbReference>
<evidence type="ECO:0000256" key="3">
    <source>
        <dbReference type="ARBA" id="ARBA00023125"/>
    </source>
</evidence>
<keyword evidence="5" id="KW-0539">Nucleus</keyword>
<dbReference type="PROSITE" id="PS51032">
    <property type="entry name" value="AP2_ERF"/>
    <property type="match status" value="1"/>
</dbReference>
<dbReference type="GO" id="GO:0003700">
    <property type="term" value="F:DNA-binding transcription factor activity"/>
    <property type="evidence" value="ECO:0007669"/>
    <property type="project" value="InterPro"/>
</dbReference>
<evidence type="ECO:0000256" key="2">
    <source>
        <dbReference type="ARBA" id="ARBA00023015"/>
    </source>
</evidence>
<dbReference type="PANTHER" id="PTHR31190">
    <property type="entry name" value="DNA-BINDING DOMAIN"/>
    <property type="match status" value="1"/>
</dbReference>
<gene>
    <name evidence="7" type="ORF">IFM89_002352</name>
</gene>
<dbReference type="InterPro" id="IPR001471">
    <property type="entry name" value="AP2/ERF_dom"/>
</dbReference>
<dbReference type="SUPFAM" id="SSF54171">
    <property type="entry name" value="DNA-binding domain"/>
    <property type="match status" value="1"/>
</dbReference>
<comment type="caution">
    <text evidence="7">The sequence shown here is derived from an EMBL/GenBank/DDBJ whole genome shotgun (WGS) entry which is preliminary data.</text>
</comment>
<dbReference type="EMBL" id="JADFTS010000002">
    <property type="protein sequence ID" value="KAF9618657.1"/>
    <property type="molecule type" value="Genomic_DNA"/>
</dbReference>